<dbReference type="GO" id="GO:0008289">
    <property type="term" value="F:lipid binding"/>
    <property type="evidence" value="ECO:0007669"/>
    <property type="project" value="UniProtKB-KW"/>
</dbReference>
<accession>A0A5K3EY20</accession>
<evidence type="ECO:0000259" key="3">
    <source>
        <dbReference type="Pfam" id="PF00061"/>
    </source>
</evidence>
<reference evidence="4" key="1">
    <citation type="submission" date="2019-11" db="UniProtKB">
        <authorList>
            <consortium name="WormBaseParasite"/>
        </authorList>
    </citation>
    <scope>IDENTIFICATION</scope>
</reference>
<dbReference type="WBParaSite" id="MCU_004041-RA">
    <property type="protein sequence ID" value="MCU_004041-RA"/>
    <property type="gene ID" value="MCU_004041"/>
</dbReference>
<dbReference type="InterPro" id="IPR031259">
    <property type="entry name" value="ILBP"/>
</dbReference>
<dbReference type="CDD" id="cd00742">
    <property type="entry name" value="FABP"/>
    <property type="match status" value="1"/>
</dbReference>
<keyword evidence="2" id="KW-0446">Lipid-binding</keyword>
<feature type="domain" description="Lipocalin/cytosolic fatty-acid binding" evidence="3">
    <location>
        <begin position="43"/>
        <end position="146"/>
    </location>
</feature>
<evidence type="ECO:0000256" key="1">
    <source>
        <dbReference type="ARBA" id="ARBA00008390"/>
    </source>
</evidence>
<dbReference type="Gene3D" id="2.40.128.20">
    <property type="match status" value="1"/>
</dbReference>
<evidence type="ECO:0000256" key="2">
    <source>
        <dbReference type="ARBA" id="ARBA00023121"/>
    </source>
</evidence>
<comment type="similarity">
    <text evidence="1">Belongs to the calycin superfamily. Fatty-acid binding protein (FABP) family.</text>
</comment>
<proteinExistence type="inferred from homology"/>
<dbReference type="InterPro" id="IPR000566">
    <property type="entry name" value="Lipocln_cytosolic_FA-bd_dom"/>
</dbReference>
<dbReference type="AlphaFoldDB" id="A0A5K3EY20"/>
<name>A0A5K3EY20_MESCO</name>
<dbReference type="InterPro" id="IPR012674">
    <property type="entry name" value="Calycin"/>
</dbReference>
<dbReference type="SMR" id="A0A5K3EY20"/>
<sequence>RQETPVATSSAPPDFKCQKLALSVLPSFIFLSTAAAKMEAFLGTWKVDSNEDFDKFLSYFGVSSTLAKLVARLGSKTKFSRKDDAYAIKISSVKGKTESIFRLGQEFEDNCSGGMPLKAIITIEDGVMKHVQTGANETITTTRRLEGNLMHVV</sequence>
<organism evidence="4">
    <name type="scientific">Mesocestoides corti</name>
    <name type="common">Flatworm</name>
    <dbReference type="NCBI Taxonomy" id="53468"/>
    <lineage>
        <taxon>Eukaryota</taxon>
        <taxon>Metazoa</taxon>
        <taxon>Spiralia</taxon>
        <taxon>Lophotrochozoa</taxon>
        <taxon>Platyhelminthes</taxon>
        <taxon>Cestoda</taxon>
        <taxon>Eucestoda</taxon>
        <taxon>Cyclophyllidea</taxon>
        <taxon>Mesocestoididae</taxon>
        <taxon>Mesocestoides</taxon>
    </lineage>
</organism>
<dbReference type="SUPFAM" id="SSF50814">
    <property type="entry name" value="Lipocalins"/>
    <property type="match status" value="1"/>
</dbReference>
<evidence type="ECO:0000313" key="4">
    <source>
        <dbReference type="WBParaSite" id="MCU_004041-RA"/>
    </source>
</evidence>
<dbReference type="PRINTS" id="PR00178">
    <property type="entry name" value="FATTYACIDBP"/>
</dbReference>
<dbReference type="Pfam" id="PF00061">
    <property type="entry name" value="Lipocalin"/>
    <property type="match status" value="1"/>
</dbReference>
<dbReference type="InterPro" id="IPR000463">
    <property type="entry name" value="Fatty_acid-bd"/>
</dbReference>
<protein>
    <submittedName>
        <fullName evidence="4">Lipocln_cytosolic_FA-bd_dom domain-containing protein</fullName>
    </submittedName>
</protein>
<dbReference type="PANTHER" id="PTHR11955">
    <property type="entry name" value="FATTY ACID BINDING PROTEIN"/>
    <property type="match status" value="1"/>
</dbReference>